<dbReference type="STRING" id="365044.Pnap_2064"/>
<sequence>MSTSASAISASCISPATRRSILLLSLGTFASMAAQRICDAMLPELSRVFAVSLAQAAQVVSVFAITYGASQLFYGPLGDRLGKFRVITFATLGCSVGSILAVFAGTLEALVFARLLMALGAAALIPLAMAWVGDSVPSDQLQEMLTRTGLGSTLGIVGGQLAGGLLTDALGWRWAFVFMTLLFGVVGALMHADLRRQQARPAKAVAHGQPVVRHGFARQALLIVTGPWSRVILLMALVEGAAGFGVLAIWASHLHRSLGLSLSMAGAIVALFGLGGMLYMAVGRHLIRRFGQQGLVLIGGAIVGVCALVLAYTPHWGPALPASLLAGFGFFMFHNTMQANATQMAPHARGTAVSLFSSFLFLGQSIGVVLAASLIDRIGTGAVVALGGGVMAVEGVFFAWVLRRRDGRV</sequence>
<dbReference type="Gene3D" id="1.20.1250.20">
    <property type="entry name" value="MFS general substrate transporter like domains"/>
    <property type="match status" value="1"/>
</dbReference>
<evidence type="ECO:0000259" key="8">
    <source>
        <dbReference type="PROSITE" id="PS50850"/>
    </source>
</evidence>
<evidence type="ECO:0000313" key="10">
    <source>
        <dbReference type="Proteomes" id="UP000000644"/>
    </source>
</evidence>
<keyword evidence="10" id="KW-1185">Reference proteome</keyword>
<keyword evidence="6 7" id="KW-0472">Membrane</keyword>
<evidence type="ECO:0000256" key="5">
    <source>
        <dbReference type="ARBA" id="ARBA00022989"/>
    </source>
</evidence>
<proteinExistence type="predicted"/>
<gene>
    <name evidence="9" type="ordered locus">Pnap_2064</name>
</gene>
<keyword evidence="2" id="KW-0813">Transport</keyword>
<evidence type="ECO:0000256" key="7">
    <source>
        <dbReference type="SAM" id="Phobius"/>
    </source>
</evidence>
<dbReference type="GO" id="GO:0005886">
    <property type="term" value="C:plasma membrane"/>
    <property type="evidence" value="ECO:0007669"/>
    <property type="project" value="UniProtKB-SubCell"/>
</dbReference>
<feature type="transmembrane region" description="Helical" evidence="7">
    <location>
        <begin position="318"/>
        <end position="334"/>
    </location>
</feature>
<dbReference type="GO" id="GO:0022857">
    <property type="term" value="F:transmembrane transporter activity"/>
    <property type="evidence" value="ECO:0007669"/>
    <property type="project" value="InterPro"/>
</dbReference>
<dbReference type="Proteomes" id="UP000000644">
    <property type="component" value="Chromosome"/>
</dbReference>
<feature type="transmembrane region" description="Helical" evidence="7">
    <location>
        <begin position="172"/>
        <end position="190"/>
    </location>
</feature>
<feature type="transmembrane region" description="Helical" evidence="7">
    <location>
        <begin position="111"/>
        <end position="132"/>
    </location>
</feature>
<feature type="transmembrane region" description="Helical" evidence="7">
    <location>
        <begin position="231"/>
        <end position="252"/>
    </location>
</feature>
<dbReference type="EMBL" id="CP000529">
    <property type="protein sequence ID" value="ABM37373.1"/>
    <property type="molecule type" value="Genomic_DNA"/>
</dbReference>
<protein>
    <submittedName>
        <fullName evidence="9">Major facilitator superfamily MFS_1</fullName>
    </submittedName>
</protein>
<dbReference type="eggNOG" id="COG2814">
    <property type="taxonomic scope" value="Bacteria"/>
</dbReference>
<dbReference type="PANTHER" id="PTHR42718">
    <property type="entry name" value="MAJOR FACILITATOR SUPERFAMILY MULTIDRUG TRANSPORTER MFSC"/>
    <property type="match status" value="1"/>
</dbReference>
<feature type="transmembrane region" description="Helical" evidence="7">
    <location>
        <begin position="355"/>
        <end position="375"/>
    </location>
</feature>
<evidence type="ECO:0000256" key="4">
    <source>
        <dbReference type="ARBA" id="ARBA00022692"/>
    </source>
</evidence>
<dbReference type="InterPro" id="IPR020846">
    <property type="entry name" value="MFS_dom"/>
</dbReference>
<dbReference type="AlphaFoldDB" id="A1VNZ5"/>
<feature type="transmembrane region" description="Helical" evidence="7">
    <location>
        <begin position="258"/>
        <end position="282"/>
    </location>
</feature>
<feature type="transmembrane region" description="Helical" evidence="7">
    <location>
        <begin position="381"/>
        <end position="402"/>
    </location>
</feature>
<evidence type="ECO:0000256" key="1">
    <source>
        <dbReference type="ARBA" id="ARBA00004651"/>
    </source>
</evidence>
<accession>A1VNZ5</accession>
<dbReference type="PROSITE" id="PS50850">
    <property type="entry name" value="MFS"/>
    <property type="match status" value="1"/>
</dbReference>
<dbReference type="InterPro" id="IPR036259">
    <property type="entry name" value="MFS_trans_sf"/>
</dbReference>
<feature type="transmembrane region" description="Helical" evidence="7">
    <location>
        <begin position="294"/>
        <end position="312"/>
    </location>
</feature>
<feature type="transmembrane region" description="Helical" evidence="7">
    <location>
        <begin position="49"/>
        <end position="74"/>
    </location>
</feature>
<dbReference type="InterPro" id="IPR011701">
    <property type="entry name" value="MFS"/>
</dbReference>
<dbReference type="CDD" id="cd17324">
    <property type="entry name" value="MFS_NepI_like"/>
    <property type="match status" value="1"/>
</dbReference>
<organism evidence="9 10">
    <name type="scientific">Polaromonas naphthalenivorans (strain CJ2)</name>
    <dbReference type="NCBI Taxonomy" id="365044"/>
    <lineage>
        <taxon>Bacteria</taxon>
        <taxon>Pseudomonadati</taxon>
        <taxon>Pseudomonadota</taxon>
        <taxon>Betaproteobacteria</taxon>
        <taxon>Burkholderiales</taxon>
        <taxon>Comamonadaceae</taxon>
        <taxon>Polaromonas</taxon>
    </lineage>
</organism>
<keyword evidence="5 7" id="KW-1133">Transmembrane helix</keyword>
<dbReference type="Pfam" id="PF07690">
    <property type="entry name" value="MFS_1"/>
    <property type="match status" value="1"/>
</dbReference>
<feature type="domain" description="Major facilitator superfamily (MFS) profile" evidence="8">
    <location>
        <begin position="20"/>
        <end position="406"/>
    </location>
</feature>
<evidence type="ECO:0000313" key="9">
    <source>
        <dbReference type="EMBL" id="ABM37373.1"/>
    </source>
</evidence>
<evidence type="ECO:0000256" key="3">
    <source>
        <dbReference type="ARBA" id="ARBA00022475"/>
    </source>
</evidence>
<dbReference type="SUPFAM" id="SSF103473">
    <property type="entry name" value="MFS general substrate transporter"/>
    <property type="match status" value="1"/>
</dbReference>
<dbReference type="PANTHER" id="PTHR42718:SF46">
    <property type="entry name" value="BLR6921 PROTEIN"/>
    <property type="match status" value="1"/>
</dbReference>
<reference evidence="10" key="1">
    <citation type="journal article" date="2009" name="Environ. Microbiol.">
        <title>The genome of Polaromonas naphthalenivorans strain CJ2, isolated from coal tar-contaminated sediment, reveals physiological and metabolic versatility and evolution through extensive horizontal gene transfer.</title>
        <authorList>
            <person name="Yagi J.M."/>
            <person name="Sims D."/>
            <person name="Brettin T."/>
            <person name="Bruce D."/>
            <person name="Madsen E.L."/>
        </authorList>
    </citation>
    <scope>NUCLEOTIDE SEQUENCE [LARGE SCALE GENOMIC DNA]</scope>
    <source>
        <strain evidence="10">CJ2</strain>
    </source>
</reference>
<comment type="subcellular location">
    <subcellularLocation>
        <location evidence="1">Cell membrane</location>
        <topology evidence="1">Multi-pass membrane protein</topology>
    </subcellularLocation>
</comment>
<dbReference type="KEGG" id="pna:Pnap_2064"/>
<feature type="transmembrane region" description="Helical" evidence="7">
    <location>
        <begin position="86"/>
        <end position="105"/>
    </location>
</feature>
<dbReference type="HOGENOM" id="CLU_001265_61_5_4"/>
<dbReference type="RefSeq" id="WP_011801453.1">
    <property type="nucleotide sequence ID" value="NC_008781.1"/>
</dbReference>
<evidence type="ECO:0000256" key="2">
    <source>
        <dbReference type="ARBA" id="ARBA00022448"/>
    </source>
</evidence>
<name>A1VNZ5_POLNA</name>
<keyword evidence="4 7" id="KW-0812">Transmembrane</keyword>
<keyword evidence="3" id="KW-1003">Cell membrane</keyword>
<evidence type="ECO:0000256" key="6">
    <source>
        <dbReference type="ARBA" id="ARBA00023136"/>
    </source>
</evidence>